<dbReference type="GeneID" id="96953960"/>
<keyword evidence="2" id="KW-0812">Transmembrane</keyword>
<dbReference type="RefSeq" id="WP_379703820.1">
    <property type="nucleotide sequence ID" value="NZ_JBHTAT010000001.1"/>
</dbReference>
<protein>
    <submittedName>
        <fullName evidence="4">SHOCT domain-containing protein</fullName>
    </submittedName>
</protein>
<comment type="caution">
    <text evidence="4">The sequence shown here is derived from an EMBL/GenBank/DDBJ whole genome shotgun (WGS) entry which is preliminary data.</text>
</comment>
<feature type="transmembrane region" description="Helical" evidence="2">
    <location>
        <begin position="56"/>
        <end position="77"/>
    </location>
</feature>
<feature type="domain" description="SHOCT" evidence="3">
    <location>
        <begin position="92"/>
        <end position="116"/>
    </location>
</feature>
<dbReference type="EMBL" id="JBHTAT010000001">
    <property type="protein sequence ID" value="MFC7255594.1"/>
    <property type="molecule type" value="Genomic_DNA"/>
</dbReference>
<proteinExistence type="predicted"/>
<keyword evidence="2" id="KW-1133">Transmembrane helix</keyword>
<dbReference type="AlphaFoldDB" id="A0ABD5ZYW4"/>
<accession>A0ABD5ZYW4</accession>
<evidence type="ECO:0000256" key="1">
    <source>
        <dbReference type="SAM" id="MobiDB-lite"/>
    </source>
</evidence>
<dbReference type="InterPro" id="IPR018649">
    <property type="entry name" value="SHOCT"/>
</dbReference>
<reference evidence="4 5" key="1">
    <citation type="journal article" date="2019" name="Int. J. Syst. Evol. Microbiol.">
        <title>The Global Catalogue of Microorganisms (GCM) 10K type strain sequencing project: providing services to taxonomists for standard genome sequencing and annotation.</title>
        <authorList>
            <consortium name="The Broad Institute Genomics Platform"/>
            <consortium name="The Broad Institute Genome Sequencing Center for Infectious Disease"/>
            <person name="Wu L."/>
            <person name="Ma J."/>
        </authorList>
    </citation>
    <scope>NUCLEOTIDE SEQUENCE [LARGE SCALE GENOMIC DNA]</scope>
    <source>
        <strain evidence="4 5">GX21</strain>
    </source>
</reference>
<evidence type="ECO:0000313" key="5">
    <source>
        <dbReference type="Proteomes" id="UP001596434"/>
    </source>
</evidence>
<dbReference type="Proteomes" id="UP001596434">
    <property type="component" value="Unassembled WGS sequence"/>
</dbReference>
<gene>
    <name evidence="4" type="ORF">ACFQKE_09880</name>
</gene>
<evidence type="ECO:0000313" key="4">
    <source>
        <dbReference type="EMBL" id="MFC7255594.1"/>
    </source>
</evidence>
<evidence type="ECO:0000256" key="2">
    <source>
        <dbReference type="SAM" id="Phobius"/>
    </source>
</evidence>
<feature type="region of interest" description="Disordered" evidence="1">
    <location>
        <begin position="13"/>
        <end position="45"/>
    </location>
</feature>
<keyword evidence="2" id="KW-0472">Membrane</keyword>
<feature type="compositionally biased region" description="Gly residues" evidence="1">
    <location>
        <begin position="29"/>
        <end position="45"/>
    </location>
</feature>
<keyword evidence="5" id="KW-1185">Reference proteome</keyword>
<name>A0ABD5ZYW4_9EURY</name>
<evidence type="ECO:0000259" key="3">
    <source>
        <dbReference type="Pfam" id="PF09851"/>
    </source>
</evidence>
<sequence>MQLPIQSADIAPLAQWQPGPHGPGPHGPHWGGGPHWGAGPTGGAGMGSGVGLGLGSWWLVLLIALLVVGLVAAALYLTTRDGGDGTHEDGAVATLRERYAAGDLDEEEFERRRERLTGRTG</sequence>
<organism evidence="4 5">
    <name type="scientific">Haloplanus litoreus</name>
    <dbReference type="NCBI Taxonomy" id="767515"/>
    <lineage>
        <taxon>Archaea</taxon>
        <taxon>Methanobacteriati</taxon>
        <taxon>Methanobacteriota</taxon>
        <taxon>Stenosarchaea group</taxon>
        <taxon>Halobacteria</taxon>
        <taxon>Halobacteriales</taxon>
        <taxon>Haloferacaceae</taxon>
        <taxon>Haloplanus</taxon>
    </lineage>
</organism>
<dbReference type="Pfam" id="PF09851">
    <property type="entry name" value="SHOCT"/>
    <property type="match status" value="1"/>
</dbReference>